<dbReference type="InterPro" id="IPR023296">
    <property type="entry name" value="Glyco_hydro_beta-prop_sf"/>
</dbReference>
<evidence type="ECO:0000313" key="3">
    <source>
        <dbReference type="Proteomes" id="UP000033393"/>
    </source>
</evidence>
<dbReference type="GO" id="GO:0016798">
    <property type="term" value="F:hydrolase activity, acting on glycosyl bonds"/>
    <property type="evidence" value="ECO:0007669"/>
    <property type="project" value="UniProtKB-KW"/>
</dbReference>
<comment type="caution">
    <text evidence="2">The sequence shown here is derived from an EMBL/GenBank/DDBJ whole genome shotgun (WGS) entry which is preliminary data.</text>
</comment>
<feature type="signal peptide" evidence="1">
    <location>
        <begin position="1"/>
        <end position="25"/>
    </location>
</feature>
<feature type="chain" id="PRO_5038412451" evidence="1">
    <location>
        <begin position="26"/>
        <end position="108"/>
    </location>
</feature>
<proteinExistence type="predicted"/>
<dbReference type="SUPFAM" id="SSF75005">
    <property type="entry name" value="Arabinanase/levansucrase/invertase"/>
    <property type="match status" value="1"/>
</dbReference>
<feature type="non-terminal residue" evidence="2">
    <location>
        <position position="108"/>
    </location>
</feature>
<name>A0A0F0GBW5_LENAE</name>
<keyword evidence="2" id="KW-0119">Carbohydrate metabolism</keyword>
<dbReference type="GO" id="GO:0045493">
    <property type="term" value="P:xylan catabolic process"/>
    <property type="evidence" value="ECO:0007669"/>
    <property type="project" value="UniProtKB-KW"/>
</dbReference>
<dbReference type="Proteomes" id="UP000033393">
    <property type="component" value="Unassembled WGS sequence"/>
</dbReference>
<organism evidence="2 3">
    <name type="scientific">Lentzea aerocolonigenes</name>
    <name type="common">Lechevalieria aerocolonigenes</name>
    <name type="synonym">Saccharothrix aerocolonigenes</name>
    <dbReference type="NCBI Taxonomy" id="68170"/>
    <lineage>
        <taxon>Bacteria</taxon>
        <taxon>Bacillati</taxon>
        <taxon>Actinomycetota</taxon>
        <taxon>Actinomycetes</taxon>
        <taxon>Pseudonocardiales</taxon>
        <taxon>Pseudonocardiaceae</taxon>
        <taxon>Lentzea</taxon>
    </lineage>
</organism>
<dbReference type="AlphaFoldDB" id="A0A0F0GBW5"/>
<keyword evidence="1" id="KW-0732">Signal</keyword>
<keyword evidence="3" id="KW-1185">Reference proteome</keyword>
<keyword evidence="2" id="KW-0858">Xylan degradation</keyword>
<accession>A0A0F0GBW5</accession>
<evidence type="ECO:0000256" key="1">
    <source>
        <dbReference type="SAM" id="SignalP"/>
    </source>
</evidence>
<reference evidence="2 3" key="1">
    <citation type="submission" date="2015-02" db="EMBL/GenBank/DDBJ databases">
        <authorList>
            <person name="Ju K.-S."/>
            <person name="Doroghazi J.R."/>
            <person name="Metcalf W."/>
        </authorList>
    </citation>
    <scope>NUCLEOTIDE SEQUENCE [LARGE SCALE GENOMIC DNA]</scope>
    <source>
        <strain evidence="2 3">NRRL B-16140</strain>
    </source>
</reference>
<protein>
    <submittedName>
        <fullName evidence="2">1,4-beta-xylanase</fullName>
    </submittedName>
</protein>
<gene>
    <name evidence="2" type="ORF">UK23_45315</name>
</gene>
<keyword evidence="2" id="KW-0326">Glycosidase</keyword>
<keyword evidence="2" id="KW-0624">Polysaccharide degradation</keyword>
<dbReference type="PATRIC" id="fig|68170.10.peg.2475"/>
<sequence length="108" mass="11467">MMSKILARLAAMLAAAFLLLTSWTAASPPRAAAADPLTGYLMVHFIGEGATGQQMYLSHSKDGLNWSDLNGGGMVLRSTVGTKGVRDPALVRSPDGSRYWIIATDLCI</sequence>
<evidence type="ECO:0000313" key="2">
    <source>
        <dbReference type="EMBL" id="KJK33652.1"/>
    </source>
</evidence>
<dbReference type="EMBL" id="JYJG01000511">
    <property type="protein sequence ID" value="KJK33652.1"/>
    <property type="molecule type" value="Genomic_DNA"/>
</dbReference>
<keyword evidence="2" id="KW-0378">Hydrolase</keyword>